<dbReference type="InterPro" id="IPR025996">
    <property type="entry name" value="MT1864/Rv1816-like_C"/>
</dbReference>
<dbReference type="InterPro" id="IPR050109">
    <property type="entry name" value="HTH-type_TetR-like_transc_reg"/>
</dbReference>
<dbReference type="SUPFAM" id="SSF48498">
    <property type="entry name" value="Tetracyclin repressor-like, C-terminal domain"/>
    <property type="match status" value="1"/>
</dbReference>
<keyword evidence="3" id="KW-0804">Transcription</keyword>
<evidence type="ECO:0000259" key="5">
    <source>
        <dbReference type="PROSITE" id="PS50977"/>
    </source>
</evidence>
<dbReference type="Gene3D" id="1.10.10.60">
    <property type="entry name" value="Homeodomain-like"/>
    <property type="match status" value="1"/>
</dbReference>
<evidence type="ECO:0000256" key="1">
    <source>
        <dbReference type="ARBA" id="ARBA00023015"/>
    </source>
</evidence>
<evidence type="ECO:0000256" key="4">
    <source>
        <dbReference type="PROSITE-ProRule" id="PRU00335"/>
    </source>
</evidence>
<feature type="DNA-binding region" description="H-T-H motif" evidence="4">
    <location>
        <begin position="28"/>
        <end position="47"/>
    </location>
</feature>
<accession>A0A386WV74</accession>
<dbReference type="InterPro" id="IPR036271">
    <property type="entry name" value="Tet_transcr_reg_TetR-rel_C_sf"/>
</dbReference>
<dbReference type="EMBL" id="CP024087">
    <property type="protein sequence ID" value="AYF31418.1"/>
    <property type="molecule type" value="Genomic_DNA"/>
</dbReference>
<dbReference type="InterPro" id="IPR001647">
    <property type="entry name" value="HTH_TetR"/>
</dbReference>
<dbReference type="Pfam" id="PF00440">
    <property type="entry name" value="TetR_N"/>
    <property type="match status" value="1"/>
</dbReference>
<evidence type="ECO:0000313" key="7">
    <source>
        <dbReference type="Proteomes" id="UP000267804"/>
    </source>
</evidence>
<gene>
    <name evidence="6" type="ORF">CSH63_29025</name>
</gene>
<dbReference type="SUPFAM" id="SSF46689">
    <property type="entry name" value="Homeodomain-like"/>
    <property type="match status" value="1"/>
</dbReference>
<dbReference type="InterPro" id="IPR009057">
    <property type="entry name" value="Homeodomain-like_sf"/>
</dbReference>
<dbReference type="RefSeq" id="WP_120572960.1">
    <property type="nucleotide sequence ID" value="NZ_CP024087.1"/>
</dbReference>
<dbReference type="Proteomes" id="UP000267804">
    <property type="component" value="Chromosome"/>
</dbReference>
<dbReference type="Pfam" id="PF13305">
    <property type="entry name" value="TetR_C_33"/>
    <property type="match status" value="1"/>
</dbReference>
<feature type="domain" description="HTH tetR-type" evidence="5">
    <location>
        <begin position="5"/>
        <end position="65"/>
    </location>
</feature>
<dbReference type="KEGG" id="mtua:CSH63_29025"/>
<dbReference type="AlphaFoldDB" id="A0A386WV74"/>
<reference evidence="6 7" key="1">
    <citation type="submission" date="2017-10" db="EMBL/GenBank/DDBJ databases">
        <title>Integration of genomic and chemical information greatly accelerates assignment of the full stereostructure of myelolactone, a potent inhibitor of myeloma from a marine-derived Micromonospora.</title>
        <authorList>
            <person name="Kim M.C."/>
            <person name="Machado H."/>
            <person name="Jensen P.R."/>
            <person name="Fenical W."/>
        </authorList>
    </citation>
    <scope>NUCLEOTIDE SEQUENCE [LARGE SCALE GENOMIC DNA]</scope>
    <source>
        <strain evidence="6 7">CNY-010</strain>
    </source>
</reference>
<dbReference type="PANTHER" id="PTHR30055:SF151">
    <property type="entry name" value="TRANSCRIPTIONAL REGULATORY PROTEIN"/>
    <property type="match status" value="1"/>
</dbReference>
<evidence type="ECO:0000256" key="3">
    <source>
        <dbReference type="ARBA" id="ARBA00023163"/>
    </source>
</evidence>
<dbReference type="PROSITE" id="PS50977">
    <property type="entry name" value="HTH_TETR_2"/>
    <property type="match status" value="1"/>
</dbReference>
<dbReference type="GO" id="GO:0003700">
    <property type="term" value="F:DNA-binding transcription factor activity"/>
    <property type="evidence" value="ECO:0007669"/>
    <property type="project" value="TreeGrafter"/>
</dbReference>
<evidence type="ECO:0000256" key="2">
    <source>
        <dbReference type="ARBA" id="ARBA00023125"/>
    </source>
</evidence>
<dbReference type="Gene3D" id="1.10.357.10">
    <property type="entry name" value="Tetracycline Repressor, domain 2"/>
    <property type="match status" value="1"/>
</dbReference>
<evidence type="ECO:0000313" key="6">
    <source>
        <dbReference type="EMBL" id="AYF31418.1"/>
    </source>
</evidence>
<name>A0A386WV74_9ACTN</name>
<proteinExistence type="predicted"/>
<sequence length="189" mass="19668">MPRAGLTPATVVREAATLADEVGYEKLTLAALAARLGVALPSLYKHVRGVDALHQKLAVLATAEIADVLTAAAAGRAGGDALRAVAAAYRAYARQHPGRYPAAQRAPDPADPEHLAAGERAVGAVRAILLGYGLDGDAATDAIRMFRAAVHGFVALEAAGGFGLPRDTDRSFGEMIAGLDRAYLSWEDR</sequence>
<keyword evidence="1" id="KW-0805">Transcription regulation</keyword>
<organism evidence="6 7">
    <name type="scientific">Micromonospora tulbaghiae</name>
    <dbReference type="NCBI Taxonomy" id="479978"/>
    <lineage>
        <taxon>Bacteria</taxon>
        <taxon>Bacillati</taxon>
        <taxon>Actinomycetota</taxon>
        <taxon>Actinomycetes</taxon>
        <taxon>Micromonosporales</taxon>
        <taxon>Micromonosporaceae</taxon>
        <taxon>Micromonospora</taxon>
    </lineage>
</organism>
<protein>
    <submittedName>
        <fullName evidence="6">TetR family transcriptional regulator</fullName>
    </submittedName>
</protein>
<keyword evidence="2 4" id="KW-0238">DNA-binding</keyword>
<dbReference type="PANTHER" id="PTHR30055">
    <property type="entry name" value="HTH-TYPE TRANSCRIPTIONAL REGULATOR RUTR"/>
    <property type="match status" value="1"/>
</dbReference>
<dbReference type="GO" id="GO:0000976">
    <property type="term" value="F:transcription cis-regulatory region binding"/>
    <property type="evidence" value="ECO:0007669"/>
    <property type="project" value="TreeGrafter"/>
</dbReference>